<dbReference type="Pfam" id="PF06999">
    <property type="entry name" value="Suc_Fer-like"/>
    <property type="match status" value="1"/>
</dbReference>
<organism evidence="1 2">
    <name type="scientific">Kuraishia capsulata CBS 1993</name>
    <dbReference type="NCBI Taxonomy" id="1382522"/>
    <lineage>
        <taxon>Eukaryota</taxon>
        <taxon>Fungi</taxon>
        <taxon>Dikarya</taxon>
        <taxon>Ascomycota</taxon>
        <taxon>Saccharomycotina</taxon>
        <taxon>Pichiomycetes</taxon>
        <taxon>Pichiales</taxon>
        <taxon>Pichiaceae</taxon>
        <taxon>Kuraishia</taxon>
    </lineage>
</organism>
<dbReference type="GO" id="GO:0005829">
    <property type="term" value="C:cytosol"/>
    <property type="evidence" value="ECO:0007669"/>
    <property type="project" value="EnsemblFungi"/>
</dbReference>
<dbReference type="AlphaFoldDB" id="W6MLE9"/>
<reference evidence="1" key="1">
    <citation type="submission" date="2013-12" db="EMBL/GenBank/DDBJ databases">
        <authorList>
            <person name="Genoscope - CEA"/>
        </authorList>
    </citation>
    <scope>NUCLEOTIDE SEQUENCE</scope>
    <source>
        <strain evidence="1">CBS 1993</strain>
    </source>
</reference>
<dbReference type="CDD" id="cd03062">
    <property type="entry name" value="TRX_Fd_Sucrase"/>
    <property type="match status" value="1"/>
</dbReference>
<accession>W6MLE9</accession>
<keyword evidence="2" id="KW-1185">Reference proteome</keyword>
<evidence type="ECO:0000313" key="1">
    <source>
        <dbReference type="EMBL" id="CDK27329.1"/>
    </source>
</evidence>
<dbReference type="OrthoDB" id="10253744at2759"/>
<dbReference type="RefSeq" id="XP_022459324.1">
    <property type="nucleotide sequence ID" value="XM_022601709.1"/>
</dbReference>
<dbReference type="SUPFAM" id="SSF52833">
    <property type="entry name" value="Thioredoxin-like"/>
    <property type="match status" value="1"/>
</dbReference>
<dbReference type="PANTHER" id="PTHR31902:SF14">
    <property type="entry name" value="ACTIN PATCHES DISTAL PROTEIN 1"/>
    <property type="match status" value="1"/>
</dbReference>
<dbReference type="HOGENOM" id="CLU_033921_1_0_1"/>
<dbReference type="InterPro" id="IPR009737">
    <property type="entry name" value="Aim32/Apd1-like"/>
</dbReference>
<dbReference type="PANTHER" id="PTHR31902">
    <property type="entry name" value="ACTIN PATCHES DISTAL PROTEIN 1"/>
    <property type="match status" value="1"/>
</dbReference>
<dbReference type="STRING" id="1382522.W6MLE9"/>
<gene>
    <name evidence="1" type="ORF">KUCA_T00003307001</name>
</gene>
<dbReference type="Proteomes" id="UP000019384">
    <property type="component" value="Unassembled WGS sequence"/>
</dbReference>
<sequence length="290" mass="32085">MSFFKNILGSKDHTKEIAEILPIAECKAECLASECHTKFPNSAEVKGADATADLWMSTKPYALHCLVSTGKTDWQHDATDTPLSLENHLSQWASNNSRVAGGTIKVSCSSLPNHDHENLTGDVLILPYFVWVKGCPNGQIGDVMSELVPKLKLAEKGKISLPKELGGVEIAVDPSHAYVFLCSHRTRDKRCGITAPLMKKEMDIDLRDRDLLRDFGDDRPGGVTVAFINHVGGHKFAANLLIYLRSGENVWFARCRPTNCKAIISETILGGGKVWPEYLRLAQRFSPVKW</sequence>
<dbReference type="EMBL" id="HG793128">
    <property type="protein sequence ID" value="CDK27329.1"/>
    <property type="molecule type" value="Genomic_DNA"/>
</dbReference>
<evidence type="ECO:0008006" key="3">
    <source>
        <dbReference type="Google" id="ProtNLM"/>
    </source>
</evidence>
<dbReference type="GeneID" id="34520712"/>
<dbReference type="Gene3D" id="3.40.30.10">
    <property type="entry name" value="Glutaredoxin"/>
    <property type="match status" value="1"/>
</dbReference>
<protein>
    <recommendedName>
        <fullName evidence="3">Actin patches distal protein 1</fullName>
    </recommendedName>
</protein>
<reference evidence="1" key="2">
    <citation type="submission" date="2014-02" db="EMBL/GenBank/DDBJ databases">
        <title>Complete DNA sequence of /Kuraishia capsulata/ illustrates novel genomic features among budding yeasts (/Saccharomycotina/).</title>
        <authorList>
            <person name="Morales L."/>
            <person name="Noel B."/>
            <person name="Porcel B."/>
            <person name="Marcet-Houben M."/>
            <person name="Hullo M-F."/>
            <person name="Sacerdot C."/>
            <person name="Tekaia F."/>
            <person name="Leh-Louis V."/>
            <person name="Despons L."/>
            <person name="Khanna V."/>
            <person name="Aury J-M."/>
            <person name="Barbe V."/>
            <person name="Couloux A."/>
            <person name="Labadie K."/>
            <person name="Pelletier E."/>
            <person name="Souciet J-L."/>
            <person name="Boekhout T."/>
            <person name="Gabaldon T."/>
            <person name="Wincker P."/>
            <person name="Dujon B."/>
        </authorList>
    </citation>
    <scope>NUCLEOTIDE SEQUENCE</scope>
    <source>
        <strain evidence="1">CBS 1993</strain>
    </source>
</reference>
<proteinExistence type="predicted"/>
<evidence type="ECO:0000313" key="2">
    <source>
        <dbReference type="Proteomes" id="UP000019384"/>
    </source>
</evidence>
<dbReference type="InterPro" id="IPR036249">
    <property type="entry name" value="Thioredoxin-like_sf"/>
</dbReference>
<name>W6MLE9_9ASCO</name>